<dbReference type="InterPro" id="IPR011990">
    <property type="entry name" value="TPR-like_helical_dom_sf"/>
</dbReference>
<reference evidence="1 2" key="1">
    <citation type="submission" date="2019-10" db="EMBL/GenBank/DDBJ databases">
        <title>Alkaliphilus serpentinus sp. nov. and Alkaliphilus pronyensis sp. nov., two novel anaerobic alkaliphilic species isolated from the serpentinized-hosted hydrothermal field of the Prony Bay (New Caledonia).</title>
        <authorList>
            <person name="Postec A."/>
        </authorList>
    </citation>
    <scope>NUCLEOTIDE SEQUENCE [LARGE SCALE GENOMIC DNA]</scope>
    <source>
        <strain evidence="1 2">LacT</strain>
    </source>
</reference>
<dbReference type="EMBL" id="WBZB01000016">
    <property type="protein sequence ID" value="KAB3530739.1"/>
    <property type="molecule type" value="Genomic_DNA"/>
</dbReference>
<dbReference type="Gene3D" id="1.10.260.40">
    <property type="entry name" value="lambda repressor-like DNA-binding domains"/>
    <property type="match status" value="1"/>
</dbReference>
<dbReference type="Proteomes" id="UP000465601">
    <property type="component" value="Unassembled WGS sequence"/>
</dbReference>
<dbReference type="InterPro" id="IPR019734">
    <property type="entry name" value="TPR_rpt"/>
</dbReference>
<dbReference type="CDD" id="cd00093">
    <property type="entry name" value="HTH_XRE"/>
    <property type="match status" value="1"/>
</dbReference>
<dbReference type="SUPFAM" id="SSF48452">
    <property type="entry name" value="TPR-like"/>
    <property type="match status" value="2"/>
</dbReference>
<keyword evidence="2" id="KW-1185">Reference proteome</keyword>
<name>A0A833HPH5_9FIRM</name>
<evidence type="ECO:0000313" key="1">
    <source>
        <dbReference type="EMBL" id="KAB3530739.1"/>
    </source>
</evidence>
<sequence>MEFSSVGKKIKKLRRDLGLRQDALTNNEITRSLISMVENNKRTLTYHSAQVIAESLNKYYENLGKTITAEYLLETEEDQARNYIYGQLKDLEENLQASKVYSLMDIENIFNRLLEISKEWNLKREQAEVQLLRGKVHFKNKHYYEALSDFSIALLYFTQQMEYNSAVDIEYHKGQCYQELGLYEEASIHYYISYLLMVEHRIDDNELKQRLLLSTVKCYIKLKKYEMALQYVILFKDLYSYIDEYYDQVLLQEANCYRAIGNFKKAEDLYQGLIKRSANLSIDLLIEVYRNYSILFKFHHNPIKSLEYFDMALKEAKDYHVELHYQLILEKSQLYIENNHINEAIELLENSTISVNTSICILMDIYLKLSHLYIQRGDYKQAENYLKRCEAFILEGKYQDRRKQYYSLYAELYACIGEREMTVEYIRKLREAINN</sequence>
<comment type="caution">
    <text evidence="1">The sequence shown here is derived from an EMBL/GenBank/DDBJ whole genome shotgun (WGS) entry which is preliminary data.</text>
</comment>
<dbReference type="Gene3D" id="1.25.40.10">
    <property type="entry name" value="Tetratricopeptide repeat domain"/>
    <property type="match status" value="3"/>
</dbReference>
<dbReference type="InterPro" id="IPR010982">
    <property type="entry name" value="Lambda_DNA-bd_dom_sf"/>
</dbReference>
<dbReference type="Pfam" id="PF13181">
    <property type="entry name" value="TPR_8"/>
    <property type="match status" value="1"/>
</dbReference>
<gene>
    <name evidence="1" type="ORF">F8153_06415</name>
</gene>
<dbReference type="SUPFAM" id="SSF47413">
    <property type="entry name" value="lambda repressor-like DNA-binding domains"/>
    <property type="match status" value="1"/>
</dbReference>
<dbReference type="AlphaFoldDB" id="A0A833HPH5"/>
<dbReference type="GO" id="GO:0003677">
    <property type="term" value="F:DNA binding"/>
    <property type="evidence" value="ECO:0007669"/>
    <property type="project" value="InterPro"/>
</dbReference>
<dbReference type="InterPro" id="IPR001387">
    <property type="entry name" value="Cro/C1-type_HTH"/>
</dbReference>
<accession>A0A833HPH5</accession>
<proteinExistence type="predicted"/>
<protein>
    <submittedName>
        <fullName evidence="1">Helix-turn-helix transcriptional regulator</fullName>
    </submittedName>
</protein>
<organism evidence="1 2">
    <name type="scientific">Alkaliphilus serpentinus</name>
    <dbReference type="NCBI Taxonomy" id="1482731"/>
    <lineage>
        <taxon>Bacteria</taxon>
        <taxon>Bacillati</taxon>
        <taxon>Bacillota</taxon>
        <taxon>Clostridia</taxon>
        <taxon>Peptostreptococcales</taxon>
        <taxon>Natronincolaceae</taxon>
        <taxon>Alkaliphilus</taxon>
    </lineage>
</organism>
<dbReference type="OrthoDB" id="5516148at2"/>
<dbReference type="SMART" id="SM00028">
    <property type="entry name" value="TPR"/>
    <property type="match status" value="4"/>
</dbReference>
<dbReference type="RefSeq" id="WP_151865551.1">
    <property type="nucleotide sequence ID" value="NZ_WBZB01000016.1"/>
</dbReference>
<evidence type="ECO:0000313" key="2">
    <source>
        <dbReference type="Proteomes" id="UP000465601"/>
    </source>
</evidence>